<dbReference type="SUPFAM" id="SSF159006">
    <property type="entry name" value="YopX-like"/>
    <property type="match status" value="1"/>
</dbReference>
<feature type="domain" description="YopX protein" evidence="1">
    <location>
        <begin position="5"/>
        <end position="122"/>
    </location>
</feature>
<evidence type="ECO:0000259" key="1">
    <source>
        <dbReference type="Pfam" id="PF09643"/>
    </source>
</evidence>
<reference evidence="2 3" key="1">
    <citation type="submission" date="2020-08" db="EMBL/GenBank/DDBJ databases">
        <title>A Genomic Blueprint of the Chicken Gut Microbiome.</title>
        <authorList>
            <person name="Gilroy R."/>
            <person name="Ravi A."/>
            <person name="Getino M."/>
            <person name="Pursley I."/>
            <person name="Horton D.L."/>
            <person name="Alikhan N.-F."/>
            <person name="Baker D."/>
            <person name="Gharbi K."/>
            <person name="Hall N."/>
            <person name="Watson M."/>
            <person name="Adriaenssens E.M."/>
            <person name="Foster-Nyarko E."/>
            <person name="Jarju S."/>
            <person name="Secka A."/>
            <person name="Antonio M."/>
            <person name="Oren A."/>
            <person name="Chaudhuri R."/>
            <person name="La Ragione R.M."/>
            <person name="Hildebrand F."/>
            <person name="Pallen M.J."/>
        </authorList>
    </citation>
    <scope>NUCLEOTIDE SEQUENCE [LARGE SCALE GENOMIC DNA]</scope>
    <source>
        <strain evidence="2 3">Sa2BVA9</strain>
    </source>
</reference>
<dbReference type="EMBL" id="JACSQL010000002">
    <property type="protein sequence ID" value="MBD7967744.1"/>
    <property type="molecule type" value="Genomic_DNA"/>
</dbReference>
<dbReference type="Pfam" id="PF09643">
    <property type="entry name" value="YopX"/>
    <property type="match status" value="1"/>
</dbReference>
<dbReference type="Proteomes" id="UP000608071">
    <property type="component" value="Unassembled WGS sequence"/>
</dbReference>
<evidence type="ECO:0000313" key="2">
    <source>
        <dbReference type="EMBL" id="MBD7967744.1"/>
    </source>
</evidence>
<dbReference type="InterPro" id="IPR023385">
    <property type="entry name" value="YopX-like_C"/>
</dbReference>
<keyword evidence="3" id="KW-1185">Reference proteome</keyword>
<gene>
    <name evidence="2" type="ORF">H9647_06700</name>
</gene>
<comment type="caution">
    <text evidence="2">The sequence shown here is derived from an EMBL/GenBank/DDBJ whole genome shotgun (WGS) entry which is preliminary data.</text>
</comment>
<proteinExistence type="predicted"/>
<accession>A0ABR8SWN5</accession>
<sequence length="126" mass="14704">MREIKFRGKRKDTFEWIIGYYGHKDLSEEHFIIVPTFDPQGSTRLQYFTDHLVDPNTVGQYTGLVDQNNVEICEGDILQHKKHGKKIVEFINGKYVCESLDLSEINEWAEIIGNIHDNTELFTELT</sequence>
<evidence type="ECO:0000313" key="3">
    <source>
        <dbReference type="Proteomes" id="UP000608071"/>
    </source>
</evidence>
<protein>
    <recommendedName>
        <fullName evidence="1">YopX protein domain-containing protein</fullName>
    </recommendedName>
</protein>
<dbReference type="Gene3D" id="2.30.30.290">
    <property type="entry name" value="YopX-like domains"/>
    <property type="match status" value="1"/>
</dbReference>
<organism evidence="2 3">
    <name type="scientific">Paenibacillus gallinarum</name>
    <dbReference type="NCBI Taxonomy" id="2762232"/>
    <lineage>
        <taxon>Bacteria</taxon>
        <taxon>Bacillati</taxon>
        <taxon>Bacillota</taxon>
        <taxon>Bacilli</taxon>
        <taxon>Bacillales</taxon>
        <taxon>Paenibacillaceae</taxon>
        <taxon>Paenibacillus</taxon>
    </lineage>
</organism>
<name>A0ABR8SWN5_9BACL</name>
<dbReference type="RefSeq" id="WP_191798985.1">
    <property type="nucleotide sequence ID" value="NZ_JACSQL010000002.1"/>
</dbReference>
<dbReference type="InterPro" id="IPR019096">
    <property type="entry name" value="YopX_protein"/>
</dbReference>